<dbReference type="InterPro" id="IPR050834">
    <property type="entry name" value="Glycosyltransf_2"/>
</dbReference>
<evidence type="ECO:0000259" key="1">
    <source>
        <dbReference type="Pfam" id="PF00535"/>
    </source>
</evidence>
<dbReference type="Proteomes" id="UP000674234">
    <property type="component" value="Unassembled WGS sequence"/>
</dbReference>
<dbReference type="Pfam" id="PF00535">
    <property type="entry name" value="Glycos_transf_2"/>
    <property type="match status" value="1"/>
</dbReference>
<dbReference type="SUPFAM" id="SSF53448">
    <property type="entry name" value="Nucleotide-diphospho-sugar transferases"/>
    <property type="match status" value="1"/>
</dbReference>
<sequence length="323" mass="36382">MTPSGAAPQARRAPNLIGTAAPQIGVGMPVYNGEPYLTGALASVLGQRDADFELVIADNCSTDATEEICREAARNDPRVRYLRRERNVGVIANYNRIVQETRGEYFSFATADDEYRQDRLALLSAALRDHPEASVAFSASEEIDAEGRRLGFWRTAAATDAPRPSQRLRAKLRHYDECLHLYGLIRRSALSRALPLARVLAGDRVMIAELVLIGPFVLVDEPLLRHRNHAASDSQRYDVRAWRRREMPDEDHRFFLPNVEEGRALLRAVRNAPLSRGERLLCYPAMWPWLRRNAVPMARNVAHVGIDLARGRRRPAEGETVRS</sequence>
<evidence type="ECO:0000313" key="3">
    <source>
        <dbReference type="Proteomes" id="UP000674234"/>
    </source>
</evidence>
<dbReference type="Gene3D" id="3.90.550.10">
    <property type="entry name" value="Spore Coat Polysaccharide Biosynthesis Protein SpsA, Chain A"/>
    <property type="match status" value="1"/>
</dbReference>
<feature type="domain" description="Glycosyltransferase 2-like" evidence="1">
    <location>
        <begin position="26"/>
        <end position="154"/>
    </location>
</feature>
<reference evidence="2" key="1">
    <citation type="submission" date="2021-02" db="EMBL/GenBank/DDBJ databases">
        <title>Draft genome sequence of Microbispora sp. RL4-1S isolated from rice leaves in Thailand.</title>
        <authorList>
            <person name="Muangham S."/>
            <person name="Duangmal K."/>
        </authorList>
    </citation>
    <scope>NUCLEOTIDE SEQUENCE</scope>
    <source>
        <strain evidence="2">RL4-1S</strain>
    </source>
</reference>
<proteinExistence type="predicted"/>
<dbReference type="PANTHER" id="PTHR43685:SF2">
    <property type="entry name" value="GLYCOSYLTRANSFERASE 2-LIKE DOMAIN-CONTAINING PROTEIN"/>
    <property type="match status" value="1"/>
</dbReference>
<dbReference type="InterPro" id="IPR001173">
    <property type="entry name" value="Glyco_trans_2-like"/>
</dbReference>
<gene>
    <name evidence="2" type="ORF">JOL79_21660</name>
</gene>
<organism evidence="2 3">
    <name type="scientific">Microbispora oryzae</name>
    <dbReference type="NCBI Taxonomy" id="2806554"/>
    <lineage>
        <taxon>Bacteria</taxon>
        <taxon>Bacillati</taxon>
        <taxon>Actinomycetota</taxon>
        <taxon>Actinomycetes</taxon>
        <taxon>Streptosporangiales</taxon>
        <taxon>Streptosporangiaceae</taxon>
        <taxon>Microbispora</taxon>
    </lineage>
</organism>
<dbReference type="PANTHER" id="PTHR43685">
    <property type="entry name" value="GLYCOSYLTRANSFERASE"/>
    <property type="match status" value="1"/>
</dbReference>
<comment type="caution">
    <text evidence="2">The sequence shown here is derived from an EMBL/GenBank/DDBJ whole genome shotgun (WGS) entry which is preliminary data.</text>
</comment>
<accession>A0A941AJP2</accession>
<dbReference type="InterPro" id="IPR029044">
    <property type="entry name" value="Nucleotide-diphossugar_trans"/>
</dbReference>
<protein>
    <submittedName>
        <fullName evidence="2">Glycosyltransferase</fullName>
    </submittedName>
</protein>
<dbReference type="EMBL" id="JAFCNB010000012">
    <property type="protein sequence ID" value="MBP2706421.1"/>
    <property type="molecule type" value="Genomic_DNA"/>
</dbReference>
<evidence type="ECO:0000313" key="2">
    <source>
        <dbReference type="EMBL" id="MBP2706421.1"/>
    </source>
</evidence>
<keyword evidence="3" id="KW-1185">Reference proteome</keyword>
<dbReference type="AlphaFoldDB" id="A0A941AJP2"/>
<dbReference type="RefSeq" id="WP_210157704.1">
    <property type="nucleotide sequence ID" value="NZ_JAFCNB010000012.1"/>
</dbReference>
<name>A0A941AJP2_9ACTN</name>